<organism evidence="3 4">
    <name type="scientific">Solirubrum puertoriconensis</name>
    <dbReference type="NCBI Taxonomy" id="1751427"/>
    <lineage>
        <taxon>Bacteria</taxon>
        <taxon>Pseudomonadati</taxon>
        <taxon>Bacteroidota</taxon>
        <taxon>Cytophagia</taxon>
        <taxon>Cytophagales</taxon>
    </lineage>
</organism>
<feature type="compositionally biased region" description="Low complexity" evidence="1">
    <location>
        <begin position="23"/>
        <end position="48"/>
    </location>
</feature>
<feature type="signal peptide" evidence="2">
    <location>
        <begin position="1"/>
        <end position="21"/>
    </location>
</feature>
<evidence type="ECO:0000313" key="4">
    <source>
        <dbReference type="Proteomes" id="UP000054223"/>
    </source>
</evidence>
<reference evidence="3 4" key="1">
    <citation type="submission" date="2015-11" db="EMBL/GenBank/DDBJ databases">
        <title>Solirubrum puertoriconensis gen. nov. an environmental bacteria isolated in Puerto Rico.</title>
        <authorList>
            <person name="Cuebas-Irizarry M.F."/>
            <person name="Montalvo-Rodriguez R."/>
        </authorList>
    </citation>
    <scope>NUCLEOTIDE SEQUENCE [LARGE SCALE GENOMIC DNA]</scope>
    <source>
        <strain evidence="3 4">MC1A</strain>
    </source>
</reference>
<gene>
    <name evidence="3" type="ORF">ASU33_02150</name>
</gene>
<evidence type="ECO:0008006" key="5">
    <source>
        <dbReference type="Google" id="ProtNLM"/>
    </source>
</evidence>
<dbReference type="AlphaFoldDB" id="A0A9X0HHY1"/>
<evidence type="ECO:0000313" key="3">
    <source>
        <dbReference type="EMBL" id="KUG06193.1"/>
    </source>
</evidence>
<sequence length="93" mass="9768">MKIITGALTLGGLLLAFAASAQVVPPTSDTRPAATPTATAPPVATATPPAVPQINSPTAKPGSKERDKAKENLERERERAARDEEKAQRRTNP</sequence>
<dbReference type="RefSeq" id="WP_059071888.1">
    <property type="nucleotide sequence ID" value="NZ_LNAL01000008.1"/>
</dbReference>
<accession>A0A9X0HHY1</accession>
<feature type="compositionally biased region" description="Basic and acidic residues" evidence="1">
    <location>
        <begin position="62"/>
        <end position="93"/>
    </location>
</feature>
<evidence type="ECO:0000256" key="1">
    <source>
        <dbReference type="SAM" id="MobiDB-lite"/>
    </source>
</evidence>
<protein>
    <recommendedName>
        <fullName evidence="5">Cell envelope biogenesis protein TolA</fullName>
    </recommendedName>
</protein>
<evidence type="ECO:0000256" key="2">
    <source>
        <dbReference type="SAM" id="SignalP"/>
    </source>
</evidence>
<name>A0A9X0HHY1_SOLP1</name>
<proteinExistence type="predicted"/>
<comment type="caution">
    <text evidence="3">The sequence shown here is derived from an EMBL/GenBank/DDBJ whole genome shotgun (WGS) entry which is preliminary data.</text>
</comment>
<dbReference type="Proteomes" id="UP000054223">
    <property type="component" value="Unassembled WGS sequence"/>
</dbReference>
<keyword evidence="4" id="KW-1185">Reference proteome</keyword>
<feature type="chain" id="PRO_5040809253" description="Cell envelope biogenesis protein TolA" evidence="2">
    <location>
        <begin position="22"/>
        <end position="93"/>
    </location>
</feature>
<keyword evidence="2" id="KW-0732">Signal</keyword>
<feature type="region of interest" description="Disordered" evidence="1">
    <location>
        <begin position="23"/>
        <end position="93"/>
    </location>
</feature>
<dbReference type="EMBL" id="LNAL01000008">
    <property type="protein sequence ID" value="KUG06193.1"/>
    <property type="molecule type" value="Genomic_DNA"/>
</dbReference>